<dbReference type="AlphaFoldDB" id="A0A854CMP1"/>
<proteinExistence type="predicted"/>
<gene>
    <name evidence="2" type="ORF">BXO512_03850</name>
    <name evidence="3" type="ORF">IXO792_17240</name>
</gene>
<dbReference type="EMBL" id="CP047493">
    <property type="protein sequence ID" value="UXW02416.1"/>
    <property type="molecule type" value="Genomic_DNA"/>
</dbReference>
<evidence type="ECO:0000313" key="2">
    <source>
        <dbReference type="EMBL" id="OLG93737.1"/>
    </source>
</evidence>
<protein>
    <submittedName>
        <fullName evidence="2">Uncharacterized protein</fullName>
    </submittedName>
</protein>
<sequence>MTTAVRRGERQDQEKRVAESGAGPSARVHDPHANPQLVQALPRRPVREAPIRPAGQAVAQVAQPQEPAAGLRVAHFVHNVAEIAAMGSGLAFTRGLTHFYVYGGQSGFAVDQSYNERVASEGANKMLVAAAAYGGFKAIESVASWYIRAQTPGQRGLRARELGATEACLDAAVEMVTTPDDDNPGPAMNEGERIALAKDLMHLMTLERSRLPPDLWQAASGAGDDAHQLVNQLLLAARARAAEQASTSSAD</sequence>
<feature type="region of interest" description="Disordered" evidence="1">
    <location>
        <begin position="1"/>
        <end position="44"/>
    </location>
</feature>
<evidence type="ECO:0000256" key="1">
    <source>
        <dbReference type="SAM" id="MobiDB-lite"/>
    </source>
</evidence>
<reference evidence="3" key="3">
    <citation type="submission" date="2020-01" db="EMBL/GenBank/DDBJ databases">
        <title>Complete genome investigation of Xanthomonas oryzae strains.</title>
        <authorList>
            <person name="Kaur A."/>
            <person name="Bansal K."/>
            <person name="Patil P.B."/>
        </authorList>
    </citation>
    <scope>NUCLEOTIDE SEQUENCE</scope>
    <source>
        <strain evidence="3">IXO792</strain>
    </source>
</reference>
<reference evidence="3" key="2">
    <citation type="submission" date="2015-01" db="EMBL/GenBank/DDBJ databases">
        <authorList>
            <person name="Midha S."/>
            <person name="Anil M.G."/>
            <person name="Mishra D."/>
            <person name="Brahma K."/>
            <person name="Laha G.S."/>
            <person name="Sundaram R.M."/>
            <person name="Sonti R.V."/>
            <person name="Patil P.B."/>
        </authorList>
    </citation>
    <scope>NUCLEOTIDE SEQUENCE</scope>
    <source>
        <strain evidence="3">IXO792</strain>
    </source>
</reference>
<dbReference type="NCBIfam" id="NF041409">
    <property type="entry name" value="XopAV"/>
    <property type="match status" value="1"/>
</dbReference>
<accession>A0A854CMP1</accession>
<evidence type="ECO:0000313" key="3">
    <source>
        <dbReference type="EMBL" id="UXW02416.1"/>
    </source>
</evidence>
<dbReference type="EMBL" id="JXEA01000044">
    <property type="protein sequence ID" value="OLG93737.1"/>
    <property type="molecule type" value="Genomic_DNA"/>
</dbReference>
<dbReference type="Proteomes" id="UP000187097">
    <property type="component" value="Chromosome"/>
</dbReference>
<name>A0A854CMP1_XANOO</name>
<reference evidence="2" key="1">
    <citation type="submission" date="2015-01" db="EMBL/GenBank/DDBJ databases">
        <title>Population genomics of rice bacterial leaf blight strains from India.</title>
        <authorList>
            <person name="Midha S."/>
            <person name="Anil M.G."/>
            <person name="Mishra D."/>
            <person name="Brahma K."/>
            <person name="Laha G.S."/>
            <person name="Sundaram R.M."/>
            <person name="Sonti R.V."/>
            <person name="Patil P.B."/>
        </authorList>
    </citation>
    <scope>NUCLEOTIDE SEQUENCE</scope>
    <source>
        <strain evidence="2">BXO512</strain>
    </source>
</reference>
<dbReference type="RefSeq" id="WP_027704159.1">
    <property type="nucleotide sequence ID" value="NZ_CP011532.1"/>
</dbReference>
<feature type="compositionally biased region" description="Basic and acidic residues" evidence="1">
    <location>
        <begin position="1"/>
        <end position="18"/>
    </location>
</feature>
<organism evidence="2">
    <name type="scientific">Xanthomonas oryzae pv. oryzae</name>
    <dbReference type="NCBI Taxonomy" id="64187"/>
    <lineage>
        <taxon>Bacteria</taxon>
        <taxon>Pseudomonadati</taxon>
        <taxon>Pseudomonadota</taxon>
        <taxon>Gammaproteobacteria</taxon>
        <taxon>Lysobacterales</taxon>
        <taxon>Lysobacteraceae</taxon>
        <taxon>Xanthomonas</taxon>
    </lineage>
</organism>